<dbReference type="InterPro" id="IPR000182">
    <property type="entry name" value="GNAT_dom"/>
</dbReference>
<dbReference type="InterPro" id="IPR051554">
    <property type="entry name" value="Acetyltransferase_Eis"/>
</dbReference>
<evidence type="ECO:0000313" key="2">
    <source>
        <dbReference type="EMBL" id="GIG10355.1"/>
    </source>
</evidence>
<dbReference type="RefSeq" id="WP_203698259.1">
    <property type="nucleotide sequence ID" value="NZ_BAAALC010000023.1"/>
</dbReference>
<dbReference type="SUPFAM" id="SSF55729">
    <property type="entry name" value="Acyl-CoA N-acyltransferases (Nat)"/>
    <property type="match status" value="1"/>
</dbReference>
<dbReference type="Gene3D" id="3.40.630.30">
    <property type="match status" value="2"/>
</dbReference>
<feature type="domain" description="N-acetyltransferase" evidence="1">
    <location>
        <begin position="3"/>
        <end position="147"/>
    </location>
</feature>
<dbReference type="PANTHER" id="PTHR37817">
    <property type="entry name" value="N-ACETYLTRANSFERASE EIS"/>
    <property type="match status" value="1"/>
</dbReference>
<dbReference type="Pfam" id="PF17668">
    <property type="entry name" value="Acetyltransf_17"/>
    <property type="match status" value="1"/>
</dbReference>
<dbReference type="EMBL" id="BONI01000086">
    <property type="protein sequence ID" value="GIG10355.1"/>
    <property type="molecule type" value="Genomic_DNA"/>
</dbReference>
<dbReference type="SUPFAM" id="SSF55718">
    <property type="entry name" value="SCP-like"/>
    <property type="match status" value="1"/>
</dbReference>
<proteinExistence type="predicted"/>
<keyword evidence="3" id="KW-1185">Reference proteome</keyword>
<dbReference type="Pfam" id="PF13527">
    <property type="entry name" value="Acetyltransf_9"/>
    <property type="match status" value="1"/>
</dbReference>
<dbReference type="InterPro" id="IPR016181">
    <property type="entry name" value="Acyl_CoA_acyltransferase"/>
</dbReference>
<accession>A0A8J3L0Q7</accession>
<dbReference type="PROSITE" id="PS51186">
    <property type="entry name" value="GNAT"/>
    <property type="match status" value="1"/>
</dbReference>
<dbReference type="InterPro" id="IPR036527">
    <property type="entry name" value="SCP2_sterol-bd_dom_sf"/>
</dbReference>
<evidence type="ECO:0000259" key="1">
    <source>
        <dbReference type="PROSITE" id="PS51186"/>
    </source>
</evidence>
<dbReference type="CDD" id="cd04301">
    <property type="entry name" value="NAT_SF"/>
    <property type="match status" value="1"/>
</dbReference>
<dbReference type="PANTHER" id="PTHR37817:SF1">
    <property type="entry name" value="N-ACETYLTRANSFERASE EIS"/>
    <property type="match status" value="1"/>
</dbReference>
<dbReference type="InterPro" id="IPR041380">
    <property type="entry name" value="Acetyltransf_17"/>
</dbReference>
<evidence type="ECO:0000313" key="3">
    <source>
        <dbReference type="Proteomes" id="UP000630887"/>
    </source>
</evidence>
<dbReference type="GO" id="GO:0030649">
    <property type="term" value="P:aminoglycoside antibiotic catabolic process"/>
    <property type="evidence" value="ECO:0007669"/>
    <property type="project" value="TreeGrafter"/>
</dbReference>
<dbReference type="GO" id="GO:0034069">
    <property type="term" value="F:aminoglycoside N-acetyltransferase activity"/>
    <property type="evidence" value="ECO:0007669"/>
    <property type="project" value="TreeGrafter"/>
</dbReference>
<reference evidence="2 3" key="1">
    <citation type="submission" date="2021-01" db="EMBL/GenBank/DDBJ databases">
        <title>Whole genome shotgun sequence of Catellatospora coxensis NBRC 107359.</title>
        <authorList>
            <person name="Komaki H."/>
            <person name="Tamura T."/>
        </authorList>
    </citation>
    <scope>NUCLEOTIDE SEQUENCE [LARGE SCALE GENOMIC DNA]</scope>
    <source>
        <strain evidence="2 3">NBRC 107359</strain>
    </source>
</reference>
<dbReference type="Proteomes" id="UP000630887">
    <property type="component" value="Unassembled WGS sequence"/>
</dbReference>
<protein>
    <recommendedName>
        <fullName evidence="1">N-acetyltransferase domain-containing protein</fullName>
    </recommendedName>
</protein>
<dbReference type="Pfam" id="PF13530">
    <property type="entry name" value="SCP2_2"/>
    <property type="match status" value="1"/>
</dbReference>
<organism evidence="2 3">
    <name type="scientific">Catellatospora coxensis</name>
    <dbReference type="NCBI Taxonomy" id="310354"/>
    <lineage>
        <taxon>Bacteria</taxon>
        <taxon>Bacillati</taxon>
        <taxon>Actinomycetota</taxon>
        <taxon>Actinomycetes</taxon>
        <taxon>Micromonosporales</taxon>
        <taxon>Micromonosporaceae</taxon>
        <taxon>Catellatospora</taxon>
    </lineage>
</organism>
<dbReference type="AlphaFoldDB" id="A0A8J3L0Q7"/>
<name>A0A8J3L0Q7_9ACTN</name>
<dbReference type="InterPro" id="IPR025559">
    <property type="entry name" value="Eis_dom"/>
</dbReference>
<sequence length="393" mass="41221">MVYEVRQLQEQDGPAAWRLGSVVFGYHASPAPEDFSLVPGRVTWGVLDGDRLIAKAVDREQGQWFGGRIVPTSGVAGVAVAPEARRGGVGRQVLTRLLAGARERGAALSALFPSTPHPYRRLGWEEVGALTYLSVPTSALAAIRPGPGVTLRPAAIEDVPAVQALYRDWARSGTGMMERSGLLYDTTPEKFLAAYDGVTVAVGATGAVEGYASWVRGPHTDPVARVTAHDLVATTPEAQSALLAMFGGWASVAPTTVLRLGQGDPALLEIPTTLVTVDSRQPWMLRLVDAPAAIAARGWPGHLTGAVDLELADPECRWNAGPWRLVLDGGIGRLEPGGSGGVRFTPRGLAAWYAGAATPSALRRAGLLSGDAVADPLLSAATAGPVPVLHDFF</sequence>
<dbReference type="Gene3D" id="3.30.1050.10">
    <property type="entry name" value="SCP2 sterol-binding domain"/>
    <property type="match status" value="1"/>
</dbReference>
<gene>
    <name evidence="2" type="ORF">Cco03nite_70550</name>
</gene>
<comment type="caution">
    <text evidence="2">The sequence shown here is derived from an EMBL/GenBank/DDBJ whole genome shotgun (WGS) entry which is preliminary data.</text>
</comment>